<dbReference type="EMBL" id="GG663744">
    <property type="protein sequence ID" value="EEH54455.1"/>
    <property type="molecule type" value="Genomic_DNA"/>
</dbReference>
<keyword evidence="3" id="KW-1185">Reference proteome</keyword>
<dbReference type="eggNOG" id="KOG1203">
    <property type="taxonomic scope" value="Eukaryota"/>
</dbReference>
<reference evidence="2 3" key="1">
    <citation type="journal article" date="2009" name="Science">
        <title>Green evolution and dynamic adaptations revealed by genomes of the marine picoeukaryotes Micromonas.</title>
        <authorList>
            <person name="Worden A.Z."/>
            <person name="Lee J.H."/>
            <person name="Mock T."/>
            <person name="Rouze P."/>
            <person name="Simmons M.P."/>
            <person name="Aerts A.L."/>
            <person name="Allen A.E."/>
            <person name="Cuvelier M.L."/>
            <person name="Derelle E."/>
            <person name="Everett M.V."/>
            <person name="Foulon E."/>
            <person name="Grimwood J."/>
            <person name="Gundlach H."/>
            <person name="Henrissat B."/>
            <person name="Napoli C."/>
            <person name="McDonald S.M."/>
            <person name="Parker M.S."/>
            <person name="Rombauts S."/>
            <person name="Salamov A."/>
            <person name="Von Dassow P."/>
            <person name="Badger J.H."/>
            <person name="Coutinho P.M."/>
            <person name="Demir E."/>
            <person name="Dubchak I."/>
            <person name="Gentemann C."/>
            <person name="Eikrem W."/>
            <person name="Gready J.E."/>
            <person name="John U."/>
            <person name="Lanier W."/>
            <person name="Lindquist E.A."/>
            <person name="Lucas S."/>
            <person name="Mayer K.F."/>
            <person name="Moreau H."/>
            <person name="Not F."/>
            <person name="Otillar R."/>
            <person name="Panaud O."/>
            <person name="Pangilinan J."/>
            <person name="Paulsen I."/>
            <person name="Piegu B."/>
            <person name="Poliakov A."/>
            <person name="Robbens S."/>
            <person name="Schmutz J."/>
            <person name="Toulza E."/>
            <person name="Wyss T."/>
            <person name="Zelensky A."/>
            <person name="Zhou K."/>
            <person name="Armbrust E.V."/>
            <person name="Bhattacharya D."/>
            <person name="Goodenough U.W."/>
            <person name="Van de Peer Y."/>
            <person name="Grigoriev I.V."/>
        </authorList>
    </citation>
    <scope>NUCLEOTIDE SEQUENCE [LARGE SCALE GENOMIC DNA]</scope>
    <source>
        <strain evidence="2 3">CCMP1545</strain>
    </source>
</reference>
<dbReference type="GeneID" id="9687264"/>
<name>C1N1I1_MICPC</name>
<dbReference type="STRING" id="564608.C1N1I1"/>
<evidence type="ECO:0000313" key="2">
    <source>
        <dbReference type="EMBL" id="EEH54455.1"/>
    </source>
</evidence>
<evidence type="ECO:0000313" key="3">
    <source>
        <dbReference type="Proteomes" id="UP000001876"/>
    </source>
</evidence>
<dbReference type="InterPro" id="IPR016040">
    <property type="entry name" value="NAD(P)-bd_dom"/>
</dbReference>
<dbReference type="RefSeq" id="XP_003061825.1">
    <property type="nucleotide sequence ID" value="XM_003061779.1"/>
</dbReference>
<gene>
    <name evidence="2" type="ORF">MICPUCDRAFT_20482</name>
</gene>
<evidence type="ECO:0000259" key="1">
    <source>
        <dbReference type="Pfam" id="PF13460"/>
    </source>
</evidence>
<protein>
    <submittedName>
        <fullName evidence="2">Predicted protein</fullName>
    </submittedName>
</protein>
<dbReference type="SUPFAM" id="SSF51735">
    <property type="entry name" value="NAD(P)-binding Rossmann-fold domains"/>
    <property type="match status" value="1"/>
</dbReference>
<dbReference type="PANTHER" id="PTHR15020">
    <property type="entry name" value="FLAVIN REDUCTASE-RELATED"/>
    <property type="match status" value="1"/>
</dbReference>
<feature type="non-terminal residue" evidence="2">
    <location>
        <position position="1"/>
    </location>
</feature>
<dbReference type="AlphaFoldDB" id="C1N1I1"/>
<dbReference type="Pfam" id="PF13460">
    <property type="entry name" value="NAD_binding_10"/>
    <property type="match status" value="1"/>
</dbReference>
<dbReference type="OMA" id="THIICCT"/>
<sequence length="254" mass="26421">VLVVGSTGGVGQLVVAKLLESGFRVKALARSEESARALFADAFASDDDAFEVVTGVDLRDAAALERSGACVGVDAIVSCVGTTAFPSARWRDGNGPEATDFVSGAFYTLSPNARRIVLVSSIGVTRTDRMPFLVLNLFGVLKFKAMGEQAVVDSGIPYTILRPGRLTDGPYTSYDVNTVLRATSGTRRAVDLRLGDDLLPEETSRIVVADAAVAALSSAACVGKGYCLGTREGEGPGSDFGKWDALFEGAGGVS</sequence>
<dbReference type="OrthoDB" id="419598at2759"/>
<organism evidence="3">
    <name type="scientific">Micromonas pusilla (strain CCMP1545)</name>
    <name type="common">Picoplanktonic green alga</name>
    <dbReference type="NCBI Taxonomy" id="564608"/>
    <lineage>
        <taxon>Eukaryota</taxon>
        <taxon>Viridiplantae</taxon>
        <taxon>Chlorophyta</taxon>
        <taxon>Mamiellophyceae</taxon>
        <taxon>Mamiellales</taxon>
        <taxon>Mamiellaceae</taxon>
        <taxon>Micromonas</taxon>
    </lineage>
</organism>
<dbReference type="KEGG" id="mpp:MICPUCDRAFT_20482"/>
<proteinExistence type="predicted"/>
<dbReference type="Gene3D" id="3.40.50.720">
    <property type="entry name" value="NAD(P)-binding Rossmann-like Domain"/>
    <property type="match status" value="1"/>
</dbReference>
<dbReference type="PANTHER" id="PTHR15020:SF50">
    <property type="entry name" value="UPF0659 PROTEIN YMR090W"/>
    <property type="match status" value="1"/>
</dbReference>
<accession>C1N1I1</accession>
<dbReference type="InterPro" id="IPR036291">
    <property type="entry name" value="NAD(P)-bd_dom_sf"/>
</dbReference>
<dbReference type="Proteomes" id="UP000001876">
    <property type="component" value="Unassembled WGS sequence"/>
</dbReference>
<feature type="domain" description="NAD(P)-binding" evidence="1">
    <location>
        <begin position="5"/>
        <end position="216"/>
    </location>
</feature>